<dbReference type="Gene3D" id="3.90.110.10">
    <property type="entry name" value="Lactate dehydrogenase/glycoside hydrolase, family 4, C-terminal"/>
    <property type="match status" value="1"/>
</dbReference>
<accession>A0A9N9WIE9</accession>
<reference evidence="13" key="2">
    <citation type="submission" date="2022-10" db="EMBL/GenBank/DDBJ databases">
        <authorList>
            <consortium name="ENA_rothamsted_submissions"/>
            <consortium name="culmorum"/>
            <person name="King R."/>
        </authorList>
    </citation>
    <scope>NUCLEOTIDE SEQUENCE</scope>
</reference>
<evidence type="ECO:0000256" key="2">
    <source>
        <dbReference type="ARBA" id="ARBA00016075"/>
    </source>
</evidence>
<evidence type="ECO:0000256" key="6">
    <source>
        <dbReference type="ARBA" id="ARBA00048313"/>
    </source>
</evidence>
<feature type="binding site" evidence="9">
    <location>
        <position position="255"/>
    </location>
    <ligand>
        <name>NAD(+)</name>
        <dbReference type="ChEBI" id="CHEBI:57540"/>
    </ligand>
</feature>
<evidence type="ECO:0000256" key="5">
    <source>
        <dbReference type="ARBA" id="ARBA00023027"/>
    </source>
</evidence>
<evidence type="ECO:0000256" key="3">
    <source>
        <dbReference type="ARBA" id="ARBA00022532"/>
    </source>
</evidence>
<sequence>MFCRYVVNSLITKIPLRNIRYVQQRNIEVSVIGAASPIGSNVALLLAQNPKISRLHLYDDDERVMGIGLELSYINRGSKVVPFTGENFLPSALRNSNLILMVAGTARKLGISRDQILADNAPVLQRLCKTISNQNPDAIFAISTNPINCVIPFVSTLMFSYGTYNPYKICGITHVDTARCRTFVASVLKASPYYLQVPVIGGHSEETIVPLFSNIIPSSFCVDACKAEALTRVLRKASTEVLNHKAGKDSSVLCMAWSIAEFADRMVTALCGYESVVNCYSANPHFGTRFFSGPTIVGPRGIIRVCGNMPMSNFESGLLNNAIPILNKEVCLGENYVQVMASAGKKSQ</sequence>
<feature type="binding site" evidence="8">
    <location>
        <position position="107"/>
    </location>
    <ligand>
        <name>substrate</name>
    </ligand>
</feature>
<keyword evidence="5 9" id="KW-0520">NAD</keyword>
<dbReference type="InterPro" id="IPR001236">
    <property type="entry name" value="Lactate/malate_DH_N"/>
</dbReference>
<evidence type="ECO:0000256" key="4">
    <source>
        <dbReference type="ARBA" id="ARBA00023002"/>
    </source>
</evidence>
<feature type="binding site" evidence="9">
    <location>
        <position position="59"/>
    </location>
    <ligand>
        <name>NAD(+)</name>
        <dbReference type="ChEBI" id="CHEBI:57540"/>
    </ligand>
</feature>
<feature type="binding site" evidence="8">
    <location>
        <position position="145"/>
    </location>
    <ligand>
        <name>substrate</name>
    </ligand>
</feature>
<protein>
    <recommendedName>
        <fullName evidence="2">Malate dehydrogenase, mitochondrial</fullName>
        <ecNumber evidence="1">1.1.1.37</ecNumber>
    </recommendedName>
</protein>
<evidence type="ECO:0000313" key="14">
    <source>
        <dbReference type="Proteomes" id="UP001153714"/>
    </source>
</evidence>
<dbReference type="EMBL" id="OU893335">
    <property type="protein sequence ID" value="CAG9792089.1"/>
    <property type="molecule type" value="Genomic_DNA"/>
</dbReference>
<feature type="active site" description="Proton acceptor" evidence="7">
    <location>
        <position position="203"/>
    </location>
</feature>
<feature type="domain" description="Lactate/malate dehydrogenase C-terminal" evidence="12">
    <location>
        <begin position="173"/>
        <end position="334"/>
    </location>
</feature>
<name>A0A9N9WIE9_9NEOP</name>
<evidence type="ECO:0000256" key="10">
    <source>
        <dbReference type="RuleBase" id="RU003369"/>
    </source>
</evidence>
<evidence type="ECO:0000259" key="12">
    <source>
        <dbReference type="Pfam" id="PF02866"/>
    </source>
</evidence>
<dbReference type="Gene3D" id="3.40.50.720">
    <property type="entry name" value="NAD(P)-binding Rossmann-like Domain"/>
    <property type="match status" value="1"/>
</dbReference>
<organism evidence="13 14">
    <name type="scientific">Diatraea saccharalis</name>
    <name type="common">sugarcane borer</name>
    <dbReference type="NCBI Taxonomy" id="40085"/>
    <lineage>
        <taxon>Eukaryota</taxon>
        <taxon>Metazoa</taxon>
        <taxon>Ecdysozoa</taxon>
        <taxon>Arthropoda</taxon>
        <taxon>Hexapoda</taxon>
        <taxon>Insecta</taxon>
        <taxon>Pterygota</taxon>
        <taxon>Neoptera</taxon>
        <taxon>Endopterygota</taxon>
        <taxon>Lepidoptera</taxon>
        <taxon>Glossata</taxon>
        <taxon>Ditrysia</taxon>
        <taxon>Pyraloidea</taxon>
        <taxon>Crambidae</taxon>
        <taxon>Crambinae</taxon>
        <taxon>Diatraea</taxon>
    </lineage>
</organism>
<feature type="binding site" evidence="8">
    <location>
        <position position="179"/>
    </location>
    <ligand>
        <name>substrate</name>
    </ligand>
</feature>
<comment type="catalytic activity">
    <reaction evidence="6">
        <text>(S)-malate + NAD(+) = oxaloacetate + NADH + H(+)</text>
        <dbReference type="Rhea" id="RHEA:21432"/>
        <dbReference type="ChEBI" id="CHEBI:15378"/>
        <dbReference type="ChEBI" id="CHEBI:15589"/>
        <dbReference type="ChEBI" id="CHEBI:16452"/>
        <dbReference type="ChEBI" id="CHEBI:57540"/>
        <dbReference type="ChEBI" id="CHEBI:57945"/>
        <dbReference type="EC" id="1.1.1.37"/>
    </reaction>
</comment>
<dbReference type="InterPro" id="IPR001557">
    <property type="entry name" value="L-lactate/malate_DH"/>
</dbReference>
<dbReference type="GO" id="GO:0005739">
    <property type="term" value="C:mitochondrion"/>
    <property type="evidence" value="ECO:0007669"/>
    <property type="project" value="TreeGrafter"/>
</dbReference>
<proteinExistence type="inferred from homology"/>
<evidence type="ECO:0000256" key="7">
    <source>
        <dbReference type="PIRSR" id="PIRSR000102-1"/>
    </source>
</evidence>
<reference evidence="13" key="1">
    <citation type="submission" date="2021-12" db="EMBL/GenBank/DDBJ databases">
        <authorList>
            <person name="King R."/>
        </authorList>
    </citation>
    <scope>NUCLEOTIDE SEQUENCE</scope>
</reference>
<evidence type="ECO:0000256" key="9">
    <source>
        <dbReference type="PIRSR" id="PIRSR000102-3"/>
    </source>
</evidence>
<dbReference type="Pfam" id="PF00056">
    <property type="entry name" value="Ldh_1_N"/>
    <property type="match status" value="1"/>
</dbReference>
<dbReference type="GO" id="GO:0019752">
    <property type="term" value="P:carboxylic acid metabolic process"/>
    <property type="evidence" value="ECO:0007669"/>
    <property type="project" value="InterPro"/>
</dbReference>
<gene>
    <name evidence="13" type="ORF">DIATSA_LOCUS9650</name>
</gene>
<dbReference type="PIRSF" id="PIRSF000102">
    <property type="entry name" value="Lac_mal_DH"/>
    <property type="match status" value="1"/>
</dbReference>
<dbReference type="GO" id="GO:0030060">
    <property type="term" value="F:L-malate dehydrogenase (NAD+) activity"/>
    <property type="evidence" value="ECO:0007669"/>
    <property type="project" value="UniProtKB-EC"/>
</dbReference>
<keyword evidence="3" id="KW-0816">Tricarboxylic acid cycle</keyword>
<dbReference type="InterPro" id="IPR022383">
    <property type="entry name" value="Lactate/malate_DH_C"/>
</dbReference>
<dbReference type="EC" id="1.1.1.37" evidence="1"/>
<feature type="binding site" evidence="9">
    <location>
        <begin position="33"/>
        <end position="39"/>
    </location>
    <ligand>
        <name>NAD(+)</name>
        <dbReference type="ChEBI" id="CHEBI:57540"/>
    </ligand>
</feature>
<feature type="binding site" evidence="9">
    <location>
        <position position="120"/>
    </location>
    <ligand>
        <name>NAD(+)</name>
        <dbReference type="ChEBI" id="CHEBI:57540"/>
    </ligand>
</feature>
<dbReference type="GO" id="GO:0006099">
    <property type="term" value="P:tricarboxylic acid cycle"/>
    <property type="evidence" value="ECO:0007669"/>
    <property type="project" value="UniProtKB-KW"/>
</dbReference>
<feature type="binding site" evidence="8">
    <location>
        <position position="113"/>
    </location>
    <ligand>
        <name>substrate</name>
    </ligand>
</feature>
<dbReference type="PANTHER" id="PTHR11540:SF16">
    <property type="entry name" value="MALATE DEHYDROGENASE, MITOCHONDRIAL"/>
    <property type="match status" value="1"/>
</dbReference>
<feature type="domain" description="Lactate/malate dehydrogenase N-terminal" evidence="11">
    <location>
        <begin position="28"/>
        <end position="169"/>
    </location>
</feature>
<dbReference type="SUPFAM" id="SSF51735">
    <property type="entry name" value="NAD(P)-binding Rossmann-fold domains"/>
    <property type="match status" value="1"/>
</dbReference>
<dbReference type="OrthoDB" id="7248433at2759"/>
<dbReference type="AlphaFoldDB" id="A0A9N9WIE9"/>
<dbReference type="InterPro" id="IPR036291">
    <property type="entry name" value="NAD(P)-bd_dom_sf"/>
</dbReference>
<dbReference type="Proteomes" id="UP001153714">
    <property type="component" value="Chromosome 4"/>
</dbReference>
<comment type="similarity">
    <text evidence="10">Belongs to the LDH/MDH superfamily.</text>
</comment>
<evidence type="ECO:0000313" key="13">
    <source>
        <dbReference type="EMBL" id="CAG9792089.1"/>
    </source>
</evidence>
<dbReference type="PANTHER" id="PTHR11540">
    <property type="entry name" value="MALATE AND LACTATE DEHYDROGENASE"/>
    <property type="match status" value="1"/>
</dbReference>
<keyword evidence="14" id="KW-1185">Reference proteome</keyword>
<dbReference type="Pfam" id="PF02866">
    <property type="entry name" value="Ldh_1_C"/>
    <property type="match status" value="1"/>
</dbReference>
<evidence type="ECO:0000256" key="1">
    <source>
        <dbReference type="ARBA" id="ARBA00012995"/>
    </source>
</evidence>
<dbReference type="InterPro" id="IPR015955">
    <property type="entry name" value="Lactate_DH/Glyco_Ohase_4_C"/>
</dbReference>
<evidence type="ECO:0000259" key="11">
    <source>
        <dbReference type="Pfam" id="PF00056"/>
    </source>
</evidence>
<dbReference type="SUPFAM" id="SSF56327">
    <property type="entry name" value="LDH C-terminal domain-like"/>
    <property type="match status" value="1"/>
</dbReference>
<evidence type="ECO:0000256" key="8">
    <source>
        <dbReference type="PIRSR" id="PIRSR000102-2"/>
    </source>
</evidence>
<keyword evidence="4 10" id="KW-0560">Oxidoreductase</keyword>